<dbReference type="CDD" id="cd00609">
    <property type="entry name" value="AAT_like"/>
    <property type="match status" value="1"/>
</dbReference>
<dbReference type="Proteomes" id="UP000030993">
    <property type="component" value="Unassembled WGS sequence"/>
</dbReference>
<evidence type="ECO:0000256" key="2">
    <source>
        <dbReference type="ARBA" id="ARBA00012224"/>
    </source>
</evidence>
<accession>A0A0B2JZA6</accession>
<reference evidence="7 8" key="1">
    <citation type="journal article" date="2013" name="PLoS ONE">
        <title>Identification and characterization of three novel lipases belonging to families II and V from Anaerovibrio lipolyticus 5ST.</title>
        <authorList>
            <person name="Prive F."/>
            <person name="Kaderbhai N.N."/>
            <person name="Girdwood S."/>
            <person name="Worgan H.J."/>
            <person name="Pinloche E."/>
            <person name="Scollan N.D."/>
            <person name="Huws S.A."/>
            <person name="Newbold C.J."/>
        </authorList>
    </citation>
    <scope>NUCLEOTIDE SEQUENCE [LARGE SCALE GENOMIC DNA]</scope>
    <source>
        <strain evidence="7 8">5S</strain>
    </source>
</reference>
<dbReference type="PANTHER" id="PTHR43525:SF1">
    <property type="entry name" value="PROTEIN MALY"/>
    <property type="match status" value="1"/>
</dbReference>
<dbReference type="InterPro" id="IPR015422">
    <property type="entry name" value="PyrdxlP-dep_Trfase_small"/>
</dbReference>
<sequence length="392" mass="44879">MKYDFDKVINRRNTNSLKWDVGENELPMWVADMDFPVAAPIMEAIQEKLQVGALGYSIIPEAWNEAYVTWWRERHNFRIQSEWLVFTTGVLPAISSAVRKLTSPAEKVLIQTPVYNNFFNSIVNNGRFVVESPLKYDGNNYSMDFERLEEDLSDPQVSLMILCNPQNPSGHLWRSYELFKVGELCAKYNVTVIADEIHCDLTDPGKEYIPFASVSDTCRDISVTCMAPTKTFNIAGVNSAAVMVPNDYLRHKMWRRLNTDEVAEPNIVAVEATIAAFNHGAEWLDQLREYIYENKKVCQEYMEKNIPDVYMVPSDATYLLWLDCSSFCEDSVDLMDFIRKESGLYLSEGAEFGAAGRQFLRMNIACPRSVLMDGLERLKNSIKSYIKSKFGE</sequence>
<dbReference type="STRING" id="82374.NZ47_02135"/>
<evidence type="ECO:0000256" key="5">
    <source>
        <dbReference type="ARBA" id="ARBA00037974"/>
    </source>
</evidence>
<keyword evidence="8" id="KW-1185">Reference proteome</keyword>
<dbReference type="SUPFAM" id="SSF53383">
    <property type="entry name" value="PLP-dependent transferases"/>
    <property type="match status" value="1"/>
</dbReference>
<evidence type="ECO:0000313" key="8">
    <source>
        <dbReference type="Proteomes" id="UP000030993"/>
    </source>
</evidence>
<dbReference type="NCBIfam" id="TIGR04350">
    <property type="entry name" value="C_S_lyase_PatB"/>
    <property type="match status" value="1"/>
</dbReference>
<evidence type="ECO:0000256" key="4">
    <source>
        <dbReference type="ARBA" id="ARBA00023239"/>
    </source>
</evidence>
<evidence type="ECO:0000313" key="7">
    <source>
        <dbReference type="EMBL" id="KHM52884.1"/>
    </source>
</evidence>
<dbReference type="InterPro" id="IPR051798">
    <property type="entry name" value="Class-II_PLP-Dep_Aminotrans"/>
</dbReference>
<dbReference type="AlphaFoldDB" id="A0A0B2JZA6"/>
<evidence type="ECO:0000259" key="6">
    <source>
        <dbReference type="Pfam" id="PF00155"/>
    </source>
</evidence>
<protein>
    <recommendedName>
        <fullName evidence="2">cysteine-S-conjugate beta-lyase</fullName>
        <ecNumber evidence="2">4.4.1.13</ecNumber>
    </recommendedName>
</protein>
<evidence type="ECO:0000256" key="1">
    <source>
        <dbReference type="ARBA" id="ARBA00001933"/>
    </source>
</evidence>
<name>A0A0B2JZA6_9FIRM</name>
<feature type="domain" description="Aminotransferase class I/classII large" evidence="6">
    <location>
        <begin position="43"/>
        <end position="373"/>
    </location>
</feature>
<organism evidence="7 8">
    <name type="scientific">Anaerovibrio lipolyticus</name>
    <dbReference type="NCBI Taxonomy" id="82374"/>
    <lineage>
        <taxon>Bacteria</taxon>
        <taxon>Bacillati</taxon>
        <taxon>Bacillota</taxon>
        <taxon>Negativicutes</taxon>
        <taxon>Selenomonadales</taxon>
        <taxon>Selenomonadaceae</taxon>
        <taxon>Anaerovibrio</taxon>
    </lineage>
</organism>
<comment type="caution">
    <text evidence="7">The sequence shown here is derived from an EMBL/GenBank/DDBJ whole genome shotgun (WGS) entry which is preliminary data.</text>
</comment>
<dbReference type="PANTHER" id="PTHR43525">
    <property type="entry name" value="PROTEIN MALY"/>
    <property type="match status" value="1"/>
</dbReference>
<comment type="cofactor">
    <cofactor evidence="1">
        <name>pyridoxal 5'-phosphate</name>
        <dbReference type="ChEBI" id="CHEBI:597326"/>
    </cofactor>
</comment>
<dbReference type="EC" id="4.4.1.13" evidence="2"/>
<dbReference type="EMBL" id="JSCE01000040">
    <property type="protein sequence ID" value="KHM52884.1"/>
    <property type="molecule type" value="Genomic_DNA"/>
</dbReference>
<keyword evidence="3" id="KW-0663">Pyridoxal phosphate</keyword>
<evidence type="ECO:0000256" key="3">
    <source>
        <dbReference type="ARBA" id="ARBA00022898"/>
    </source>
</evidence>
<dbReference type="RefSeq" id="WP_039206056.1">
    <property type="nucleotide sequence ID" value="NZ_JSCE01000040.1"/>
</dbReference>
<dbReference type="InterPro" id="IPR004839">
    <property type="entry name" value="Aminotransferase_I/II_large"/>
</dbReference>
<gene>
    <name evidence="7" type="ORF">NZ47_02135</name>
</gene>
<dbReference type="Pfam" id="PF00155">
    <property type="entry name" value="Aminotran_1_2"/>
    <property type="match status" value="1"/>
</dbReference>
<dbReference type="InterPro" id="IPR015424">
    <property type="entry name" value="PyrdxlP-dep_Trfase"/>
</dbReference>
<dbReference type="Gene3D" id="3.40.640.10">
    <property type="entry name" value="Type I PLP-dependent aspartate aminotransferase-like (Major domain)"/>
    <property type="match status" value="1"/>
</dbReference>
<comment type="similarity">
    <text evidence="5">Belongs to the class-II pyridoxal-phosphate-dependent aminotransferase family. MalY/PatB cystathionine beta-lyase subfamily.</text>
</comment>
<dbReference type="GO" id="GO:0047804">
    <property type="term" value="F:cysteine-S-conjugate beta-lyase activity"/>
    <property type="evidence" value="ECO:0007669"/>
    <property type="project" value="UniProtKB-EC"/>
</dbReference>
<dbReference type="GO" id="GO:0030170">
    <property type="term" value="F:pyridoxal phosphate binding"/>
    <property type="evidence" value="ECO:0007669"/>
    <property type="project" value="InterPro"/>
</dbReference>
<dbReference type="eggNOG" id="COG1168">
    <property type="taxonomic scope" value="Bacteria"/>
</dbReference>
<keyword evidence="4 7" id="KW-0456">Lyase</keyword>
<dbReference type="Gene3D" id="3.90.1150.10">
    <property type="entry name" value="Aspartate Aminotransferase, domain 1"/>
    <property type="match status" value="1"/>
</dbReference>
<proteinExistence type="inferred from homology"/>
<dbReference type="InterPro" id="IPR015421">
    <property type="entry name" value="PyrdxlP-dep_Trfase_major"/>
</dbReference>
<dbReference type="InterPro" id="IPR027619">
    <property type="entry name" value="C-S_lyase_PatB-like"/>
</dbReference>